<evidence type="ECO:0000313" key="2">
    <source>
        <dbReference type="Proteomes" id="UP000789375"/>
    </source>
</evidence>
<name>A0A9N9D4I0_FUNMO</name>
<gene>
    <name evidence="1" type="ORF">FMOSSE_LOCUS10081</name>
</gene>
<evidence type="ECO:0000313" key="1">
    <source>
        <dbReference type="EMBL" id="CAG8622880.1"/>
    </source>
</evidence>
<accession>A0A9N9D4I0</accession>
<organism evidence="1 2">
    <name type="scientific">Funneliformis mosseae</name>
    <name type="common">Endomycorrhizal fungus</name>
    <name type="synonym">Glomus mosseae</name>
    <dbReference type="NCBI Taxonomy" id="27381"/>
    <lineage>
        <taxon>Eukaryota</taxon>
        <taxon>Fungi</taxon>
        <taxon>Fungi incertae sedis</taxon>
        <taxon>Mucoromycota</taxon>
        <taxon>Glomeromycotina</taxon>
        <taxon>Glomeromycetes</taxon>
        <taxon>Glomerales</taxon>
        <taxon>Glomeraceae</taxon>
        <taxon>Funneliformis</taxon>
    </lineage>
</organism>
<dbReference type="Proteomes" id="UP000789375">
    <property type="component" value="Unassembled WGS sequence"/>
</dbReference>
<dbReference type="EMBL" id="CAJVPP010003181">
    <property type="protein sequence ID" value="CAG8622880.1"/>
    <property type="molecule type" value="Genomic_DNA"/>
</dbReference>
<dbReference type="AlphaFoldDB" id="A0A9N9D4I0"/>
<reference evidence="1" key="1">
    <citation type="submission" date="2021-06" db="EMBL/GenBank/DDBJ databases">
        <authorList>
            <person name="Kallberg Y."/>
            <person name="Tangrot J."/>
            <person name="Rosling A."/>
        </authorList>
    </citation>
    <scope>NUCLEOTIDE SEQUENCE</scope>
    <source>
        <strain evidence="1">87-6 pot B 2015</strain>
    </source>
</reference>
<protein>
    <submittedName>
        <fullName evidence="1">15157_t:CDS:1</fullName>
    </submittedName>
</protein>
<comment type="caution">
    <text evidence="1">The sequence shown here is derived from an EMBL/GenBank/DDBJ whole genome shotgun (WGS) entry which is preliminary data.</text>
</comment>
<sequence length="153" mass="18077">MDHLHETARYPITSQPSLITYHEIQENRSPSVAMDIIRNPNAYLRSRKAMASFTTCQRFKKTGRIWNRIITNIQRLDLASPALKERTKTSIQQKWDALLQKFRDIKDKIESTCEEAIQNDWEFFNDMDNFLRKDPSIVALITSDSLYRIKRKV</sequence>
<keyword evidence="2" id="KW-1185">Reference proteome</keyword>
<proteinExistence type="predicted"/>